<organism evidence="1 2">
    <name type="scientific">Ridgeia piscesae</name>
    <name type="common">Tubeworm</name>
    <dbReference type="NCBI Taxonomy" id="27915"/>
    <lineage>
        <taxon>Eukaryota</taxon>
        <taxon>Metazoa</taxon>
        <taxon>Spiralia</taxon>
        <taxon>Lophotrochozoa</taxon>
        <taxon>Annelida</taxon>
        <taxon>Polychaeta</taxon>
        <taxon>Sedentaria</taxon>
        <taxon>Canalipalpata</taxon>
        <taxon>Sabellida</taxon>
        <taxon>Siboglinidae</taxon>
        <taxon>Ridgeia</taxon>
    </lineage>
</organism>
<accession>A0AAD9NP75</accession>
<comment type="caution">
    <text evidence="1">The sequence shown here is derived from an EMBL/GenBank/DDBJ whole genome shotgun (WGS) entry which is preliminary data.</text>
</comment>
<dbReference type="Gene3D" id="1.25.10.20">
    <property type="entry name" value="Vitellinogen, superhelical"/>
    <property type="match status" value="1"/>
</dbReference>
<proteinExistence type="predicted"/>
<dbReference type="AlphaFoldDB" id="A0AAD9NP75"/>
<evidence type="ECO:0000313" key="2">
    <source>
        <dbReference type="Proteomes" id="UP001209878"/>
    </source>
</evidence>
<reference evidence="1" key="1">
    <citation type="journal article" date="2023" name="Mol. Biol. Evol.">
        <title>Third-Generation Sequencing Reveals the Adaptive Role of the Epigenome in Three Deep-Sea Polychaetes.</title>
        <authorList>
            <person name="Perez M."/>
            <person name="Aroh O."/>
            <person name="Sun Y."/>
            <person name="Lan Y."/>
            <person name="Juniper S.K."/>
            <person name="Young C.R."/>
            <person name="Angers B."/>
            <person name="Qian P.Y."/>
        </authorList>
    </citation>
    <scope>NUCLEOTIDE SEQUENCE</scope>
    <source>
        <strain evidence="1">R07B-5</strain>
    </source>
</reference>
<sequence>MGGHSTGVMKLLKISPHNAEKMKDQSSSPRMKNVTLELSAAPQKRTPLKKLQPKIAERMNCLVAAYAGDMDTGIRCYSDLVSMLKELNRRELEVVTLAYLKDKRQSARLLLVDALGTAGTTASYHMMRSHVFLPAKPDADLLLRALFQLSSAVESPPPVFLKMLEKIVFYKPYKFADADKTDEVAQAATFALGSVAKRLRQRFPKLSERVVSRLQDTLGLHDPYHYSRMGSVLSETEFARHVDGKATLIDALGNAASESSLGHVLSYVNSTDAHPLLRGCAVSALAHFPQKKVADVLLSVALSDEQFSIRHAAITSYTKHPHGGDIRVLLDSKYGSTHNVTLPVYRRMRRSVDKVLGAIWKGFKFLLQSPGVDWQKTIGSNKLGASMGLVVRNILDIEIKPLQGHLVIDIFDTAYVTLHAGIVNKHIDIFRAEICFYGQIEYDLNILKEYGYDKIKKMAELYDTIVNEVVVDIKDAMKMFKENAEALVVDTVKIDFDKIIKTLIAAIRNLPRTVISLRGVGRKILRIVGQFEDMPRVVNQINELVSYVSDLFNDIKTDIMNMYNAIADIITSILPWAWNETKGAFKEIRSAFKKLVTNPKFAIQEMGNAVARVGAAVAVVIQAKDKVIQYNIFAKDNRPYWFDVKTIIKNLATKVKDIGDSIKNTIADLKKQTNDLASEFEKSFTGVDLVQMKTNALNQIKHVLQTELDGPLADLVELLKEFQFIDHFSNIIKSVKKAWDALIKGYNTARTKLEEIFGPKMHENFFRKYMLACGGGFYPTTGDDGQYPPGVALVGHNDSITVRSQNIPSYFPSIICFVLIKKMQVCSRL</sequence>
<protein>
    <submittedName>
        <fullName evidence="1">Uncharacterized protein</fullName>
    </submittedName>
</protein>
<dbReference type="SUPFAM" id="SSF48431">
    <property type="entry name" value="Lipovitellin-phosvitin complex, superhelical domain"/>
    <property type="match status" value="1"/>
</dbReference>
<gene>
    <name evidence="1" type="ORF">NP493_715g02033</name>
</gene>
<keyword evidence="2" id="KW-1185">Reference proteome</keyword>
<dbReference type="Proteomes" id="UP001209878">
    <property type="component" value="Unassembled WGS sequence"/>
</dbReference>
<evidence type="ECO:0000313" key="1">
    <source>
        <dbReference type="EMBL" id="KAK2175673.1"/>
    </source>
</evidence>
<name>A0AAD9NP75_RIDPI</name>
<dbReference type="EMBL" id="JAODUO010000714">
    <property type="protein sequence ID" value="KAK2175673.1"/>
    <property type="molecule type" value="Genomic_DNA"/>
</dbReference>
<dbReference type="InterPro" id="IPR011030">
    <property type="entry name" value="Lipovitellin_superhlx_dom"/>
</dbReference>